<accession>A0A183TA01</accession>
<reference evidence="3" key="1">
    <citation type="submission" date="2016-06" db="UniProtKB">
        <authorList>
            <consortium name="WormBaseParasite"/>
        </authorList>
    </citation>
    <scope>IDENTIFICATION</scope>
</reference>
<reference evidence="1 2" key="2">
    <citation type="submission" date="2018-11" db="EMBL/GenBank/DDBJ databases">
        <authorList>
            <consortium name="Pathogen Informatics"/>
        </authorList>
    </citation>
    <scope>NUCLEOTIDE SEQUENCE [LARGE SCALE GENOMIC DNA]</scope>
    <source>
        <strain evidence="1 2">NST_G2</strain>
    </source>
</reference>
<evidence type="ECO:0000313" key="3">
    <source>
        <dbReference type="WBParaSite" id="SSLN_0001380201-mRNA-1"/>
    </source>
</evidence>
<dbReference type="OrthoDB" id="6256724at2759"/>
<keyword evidence="2" id="KW-1185">Reference proteome</keyword>
<dbReference type="WBParaSite" id="SSLN_0001380201-mRNA-1">
    <property type="protein sequence ID" value="SSLN_0001380201-mRNA-1"/>
    <property type="gene ID" value="SSLN_0001380201"/>
</dbReference>
<name>A0A183TA01_SCHSO</name>
<gene>
    <name evidence="1" type="ORF">SSLN_LOCUS13299</name>
</gene>
<proteinExistence type="predicted"/>
<dbReference type="Proteomes" id="UP000275846">
    <property type="component" value="Unassembled WGS sequence"/>
</dbReference>
<evidence type="ECO:0000313" key="2">
    <source>
        <dbReference type="Proteomes" id="UP000275846"/>
    </source>
</evidence>
<protein>
    <submittedName>
        <fullName evidence="3">Endo/exonuclease/phosphatase domain-containing protein</fullName>
    </submittedName>
</protein>
<dbReference type="AlphaFoldDB" id="A0A183TA01"/>
<organism evidence="3">
    <name type="scientific">Schistocephalus solidus</name>
    <name type="common">Tapeworm</name>
    <dbReference type="NCBI Taxonomy" id="70667"/>
    <lineage>
        <taxon>Eukaryota</taxon>
        <taxon>Metazoa</taxon>
        <taxon>Spiralia</taxon>
        <taxon>Lophotrochozoa</taxon>
        <taxon>Platyhelminthes</taxon>
        <taxon>Cestoda</taxon>
        <taxon>Eucestoda</taxon>
        <taxon>Diphyllobothriidea</taxon>
        <taxon>Diphyllobothriidae</taxon>
        <taxon>Schistocephalus</taxon>
    </lineage>
</organism>
<sequence length="92" mass="10557">MTSSDVAKDKFYEDVHAMLATVQKADKKIVLGNFNTRVETDDAAWQGVLGHHGLGSCNDNSLLLLQTWAEHRLFFRLPTREKATWMHSRSRR</sequence>
<evidence type="ECO:0000313" key="1">
    <source>
        <dbReference type="EMBL" id="VDL99684.1"/>
    </source>
</evidence>
<dbReference type="EMBL" id="UYSU01037980">
    <property type="protein sequence ID" value="VDL99684.1"/>
    <property type="molecule type" value="Genomic_DNA"/>
</dbReference>